<proteinExistence type="predicted"/>
<evidence type="ECO:0000313" key="1">
    <source>
        <dbReference type="EMBL" id="EXK76224.1"/>
    </source>
</evidence>
<dbReference type="EMBL" id="JH658745">
    <property type="protein sequence ID" value="EXK76224.1"/>
    <property type="molecule type" value="Genomic_DNA"/>
</dbReference>
<keyword evidence="2" id="KW-1185">Reference proteome</keyword>
<protein>
    <submittedName>
        <fullName evidence="1">Uncharacterized protein</fullName>
    </submittedName>
</protein>
<sequence>MTRTNAESRALLCLSIALNIPAQQMVDQFSGENLEAFTQVVNGFSEVFRCAQKLWQCSVNVETNLVDLTIAG</sequence>
<dbReference type="HOGENOM" id="CLU_2722350_0_0_1"/>
<organism evidence="1 2">
    <name type="scientific">Fusarium oxysporum f. sp. raphani 54005</name>
    <dbReference type="NCBI Taxonomy" id="1089458"/>
    <lineage>
        <taxon>Eukaryota</taxon>
        <taxon>Fungi</taxon>
        <taxon>Dikarya</taxon>
        <taxon>Ascomycota</taxon>
        <taxon>Pezizomycotina</taxon>
        <taxon>Sordariomycetes</taxon>
        <taxon>Hypocreomycetidae</taxon>
        <taxon>Hypocreales</taxon>
        <taxon>Nectriaceae</taxon>
        <taxon>Fusarium</taxon>
        <taxon>Fusarium oxysporum species complex</taxon>
    </lineage>
</organism>
<name>X0BCN0_FUSOX</name>
<reference evidence="1 2" key="1">
    <citation type="submission" date="2011-11" db="EMBL/GenBank/DDBJ databases">
        <title>The Genome Sequence of Fusarium oxysporum PHW815.</title>
        <authorList>
            <consortium name="The Broad Institute Genome Sequencing Platform"/>
            <person name="Ma L.-J."/>
            <person name="Gale L.R."/>
            <person name="Schwartz D.C."/>
            <person name="Zhou S."/>
            <person name="Corby-Kistler H."/>
            <person name="Young S.K."/>
            <person name="Zeng Q."/>
            <person name="Gargeya S."/>
            <person name="Fitzgerald M."/>
            <person name="Haas B."/>
            <person name="Abouelleil A."/>
            <person name="Alvarado L."/>
            <person name="Arachchi H.M."/>
            <person name="Berlin A."/>
            <person name="Brown A."/>
            <person name="Chapman S.B."/>
            <person name="Chen Z."/>
            <person name="Dunbar C."/>
            <person name="Freedman E."/>
            <person name="Gearin G."/>
            <person name="Goldberg J."/>
            <person name="Griggs A."/>
            <person name="Gujja S."/>
            <person name="Heiman D."/>
            <person name="Howarth C."/>
            <person name="Larson L."/>
            <person name="Lui A."/>
            <person name="MacDonald P.J.P."/>
            <person name="Montmayeur A."/>
            <person name="Murphy C."/>
            <person name="Neiman D."/>
            <person name="Pearson M."/>
            <person name="Priest M."/>
            <person name="Roberts A."/>
            <person name="Saif S."/>
            <person name="Shea T."/>
            <person name="Shenoy N."/>
            <person name="Sisk P."/>
            <person name="Stolte C."/>
            <person name="Sykes S."/>
            <person name="Wortman J."/>
            <person name="Nusbaum C."/>
            <person name="Birren B."/>
        </authorList>
    </citation>
    <scope>NUCLEOTIDE SEQUENCE [LARGE SCALE GENOMIC DNA]</scope>
    <source>
        <strain evidence="1 2">54005</strain>
    </source>
</reference>
<dbReference type="AlphaFoldDB" id="X0BCN0"/>
<gene>
    <name evidence="1" type="ORF">FOQG_19025</name>
</gene>
<accession>X0BCN0</accession>
<evidence type="ECO:0000313" key="2">
    <source>
        <dbReference type="Proteomes" id="UP000030663"/>
    </source>
</evidence>
<dbReference type="Proteomes" id="UP000030663">
    <property type="component" value="Unassembled WGS sequence"/>
</dbReference>